<sequence>MKRLPFWISKNYANFRYAESDIARKLYNAIRRILFQVLTPDQQKGGYMVEFTAILRRLPNPRILIFYPGNRMGYIPASLRTEFSHLPDLKVLSVPGFFSFTWDDSCSFAANPSLRTATFPLIPCPLIPNRMMWTEAVVNRLLPSLSQIYVREFVTGLLQSRYVSGSLPSVTSLLIFKDEDHSLSELPLVYTVFPRLQYIGLQTTFKAFIREEEELCQNTERRIDLADTVHTFGISFNGRRARYSQYRQVCDILDSMKADGLKVIRFAEKTAEDIINKKSVSALFDELCRKKG</sequence>
<dbReference type="HOGENOM" id="CLU_953332_0_0_1"/>
<organism evidence="1 2">
    <name type="scientific">Collybiopsis luxurians FD-317 M1</name>
    <dbReference type="NCBI Taxonomy" id="944289"/>
    <lineage>
        <taxon>Eukaryota</taxon>
        <taxon>Fungi</taxon>
        <taxon>Dikarya</taxon>
        <taxon>Basidiomycota</taxon>
        <taxon>Agaricomycotina</taxon>
        <taxon>Agaricomycetes</taxon>
        <taxon>Agaricomycetidae</taxon>
        <taxon>Agaricales</taxon>
        <taxon>Marasmiineae</taxon>
        <taxon>Omphalotaceae</taxon>
        <taxon>Collybiopsis</taxon>
        <taxon>Collybiopsis luxurians</taxon>
    </lineage>
</organism>
<evidence type="ECO:0000313" key="1">
    <source>
        <dbReference type="EMBL" id="KIK59173.1"/>
    </source>
</evidence>
<reference evidence="1 2" key="1">
    <citation type="submission" date="2014-04" db="EMBL/GenBank/DDBJ databases">
        <title>Evolutionary Origins and Diversification of the Mycorrhizal Mutualists.</title>
        <authorList>
            <consortium name="DOE Joint Genome Institute"/>
            <consortium name="Mycorrhizal Genomics Consortium"/>
            <person name="Kohler A."/>
            <person name="Kuo A."/>
            <person name="Nagy L.G."/>
            <person name="Floudas D."/>
            <person name="Copeland A."/>
            <person name="Barry K.W."/>
            <person name="Cichocki N."/>
            <person name="Veneault-Fourrey C."/>
            <person name="LaButti K."/>
            <person name="Lindquist E.A."/>
            <person name="Lipzen A."/>
            <person name="Lundell T."/>
            <person name="Morin E."/>
            <person name="Murat C."/>
            <person name="Riley R."/>
            <person name="Ohm R."/>
            <person name="Sun H."/>
            <person name="Tunlid A."/>
            <person name="Henrissat B."/>
            <person name="Grigoriev I.V."/>
            <person name="Hibbett D.S."/>
            <person name="Martin F."/>
        </authorList>
    </citation>
    <scope>NUCLEOTIDE SEQUENCE [LARGE SCALE GENOMIC DNA]</scope>
    <source>
        <strain evidence="1 2">FD-317 M1</strain>
    </source>
</reference>
<evidence type="ECO:0000313" key="2">
    <source>
        <dbReference type="Proteomes" id="UP000053593"/>
    </source>
</evidence>
<dbReference type="Proteomes" id="UP000053593">
    <property type="component" value="Unassembled WGS sequence"/>
</dbReference>
<accession>A0A0D0CTR5</accession>
<gene>
    <name evidence="1" type="ORF">GYMLUDRAFT_86085</name>
</gene>
<name>A0A0D0CTR5_9AGAR</name>
<dbReference type="EMBL" id="KN834781">
    <property type="protein sequence ID" value="KIK59173.1"/>
    <property type="molecule type" value="Genomic_DNA"/>
</dbReference>
<protein>
    <submittedName>
        <fullName evidence="1">Uncharacterized protein</fullName>
    </submittedName>
</protein>
<dbReference type="AlphaFoldDB" id="A0A0D0CTR5"/>
<keyword evidence="2" id="KW-1185">Reference proteome</keyword>
<dbReference type="OrthoDB" id="3232644at2759"/>
<proteinExistence type="predicted"/>